<gene>
    <name evidence="2" type="ORF">I6I06_07190</name>
</gene>
<dbReference type="AlphaFoldDB" id="A0A7T4N4W2"/>
<dbReference type="SUPFAM" id="SSF53448">
    <property type="entry name" value="Nucleotide-diphospho-sugar transferases"/>
    <property type="match status" value="1"/>
</dbReference>
<dbReference type="Gene3D" id="3.90.550.10">
    <property type="entry name" value="Spore Coat Polysaccharide Biosynthesis Protein SpsA, Chain A"/>
    <property type="match status" value="1"/>
</dbReference>
<sequence length="351" mass="38679">MFHNDPGAPLVSIALATYNGRTYLPELLASLEAQSWPNLEVVVSDDASSDGTRELLASHAGRVPVRLVGNGERVGIVGNFERALAGCRGDYIALADQDDVWAPAKVADLMHDLQRAERARGKSTPALAFCDIELVDATLCCLSKSLFDITAKSRRAERLRDFLLSNHVPGCAMLLNRAALERALPFPAGIVMHDWWLAMVVASFGEIRHVAAPHLKYRQHDSNAVGASATNRRPGASARDECGVEAARRRGASRRRQIDGIADQIRLFARRFGAELPVDARDDMHAFSRGIESWRGAFEFVLISHTGETFVRAVKMMRRLRRSVLSFGVDAQGPSFGRRLRRRRSASRGAL</sequence>
<dbReference type="InterPro" id="IPR001173">
    <property type="entry name" value="Glyco_trans_2-like"/>
</dbReference>
<keyword evidence="2" id="KW-0808">Transferase</keyword>
<dbReference type="InterPro" id="IPR050834">
    <property type="entry name" value="Glycosyltransf_2"/>
</dbReference>
<accession>A0A7T4N4W2</accession>
<feature type="domain" description="Glycosyltransferase 2-like" evidence="1">
    <location>
        <begin position="12"/>
        <end position="116"/>
    </location>
</feature>
<dbReference type="KEGG" id="pgis:I6I06_07190"/>
<dbReference type="CDD" id="cd04196">
    <property type="entry name" value="GT_2_like_d"/>
    <property type="match status" value="1"/>
</dbReference>
<protein>
    <submittedName>
        <fullName evidence="2">Glycosyltransferase family 2 protein</fullName>
    </submittedName>
</protein>
<name>A0A7T4N4W2_9BURK</name>
<dbReference type="EMBL" id="CP066075">
    <property type="protein sequence ID" value="QQC65233.1"/>
    <property type="molecule type" value="Genomic_DNA"/>
</dbReference>
<evidence type="ECO:0000313" key="3">
    <source>
        <dbReference type="Proteomes" id="UP000595610"/>
    </source>
</evidence>
<keyword evidence="3" id="KW-1185">Reference proteome</keyword>
<evidence type="ECO:0000259" key="1">
    <source>
        <dbReference type="Pfam" id="PF00535"/>
    </source>
</evidence>
<reference evidence="2 3" key="1">
    <citation type="submission" date="2020-12" db="EMBL/GenBank/DDBJ databases">
        <title>FDA dAtabase for Regulatory Grade micrObial Sequences (FDA-ARGOS): Supporting development and validation of Infectious Disease Dx tests.</title>
        <authorList>
            <person name="Nelson B."/>
            <person name="Plummer A."/>
            <person name="Tallon L."/>
            <person name="Sadzewicz L."/>
            <person name="Zhao X."/>
            <person name="Boylan J."/>
            <person name="Ott S."/>
            <person name="Bowen H."/>
            <person name="Vavikolanu K."/>
            <person name="Mehta A."/>
            <person name="Aluvathingal J."/>
            <person name="Nadendla S."/>
            <person name="Myers T."/>
            <person name="Yan Y."/>
            <person name="Sichtig H."/>
        </authorList>
    </citation>
    <scope>NUCLEOTIDE SEQUENCE [LARGE SCALE GENOMIC DNA]</scope>
    <source>
        <strain evidence="2 3">FDAARGOS_1049</strain>
    </source>
</reference>
<dbReference type="GO" id="GO:0016740">
    <property type="term" value="F:transferase activity"/>
    <property type="evidence" value="ECO:0007669"/>
    <property type="project" value="UniProtKB-KW"/>
</dbReference>
<dbReference type="Proteomes" id="UP000595610">
    <property type="component" value="Chromosome 1"/>
</dbReference>
<dbReference type="Pfam" id="PF00535">
    <property type="entry name" value="Glycos_transf_2"/>
    <property type="match status" value="1"/>
</dbReference>
<proteinExistence type="predicted"/>
<dbReference type="InterPro" id="IPR029044">
    <property type="entry name" value="Nucleotide-diphossugar_trans"/>
</dbReference>
<dbReference type="PANTHER" id="PTHR43685">
    <property type="entry name" value="GLYCOSYLTRANSFERASE"/>
    <property type="match status" value="1"/>
</dbReference>
<dbReference type="PANTHER" id="PTHR43685:SF2">
    <property type="entry name" value="GLYCOSYLTRANSFERASE 2-LIKE DOMAIN-CONTAINING PROTEIN"/>
    <property type="match status" value="1"/>
</dbReference>
<organism evidence="2 3">
    <name type="scientific">Paraburkholderia ginsengisoli</name>
    <dbReference type="NCBI Taxonomy" id="311231"/>
    <lineage>
        <taxon>Bacteria</taxon>
        <taxon>Pseudomonadati</taxon>
        <taxon>Pseudomonadota</taxon>
        <taxon>Betaproteobacteria</taxon>
        <taxon>Burkholderiales</taxon>
        <taxon>Burkholderiaceae</taxon>
        <taxon>Paraburkholderia</taxon>
    </lineage>
</organism>
<dbReference type="RefSeq" id="WP_042327564.1">
    <property type="nucleotide sequence ID" value="NZ_CP066075.1"/>
</dbReference>
<evidence type="ECO:0000313" key="2">
    <source>
        <dbReference type="EMBL" id="QQC65233.1"/>
    </source>
</evidence>